<dbReference type="PANTHER" id="PTHR41247:SF1">
    <property type="entry name" value="HTH-TYPE TRANSCRIPTIONAL REPRESSOR YCNK"/>
    <property type="match status" value="1"/>
</dbReference>
<dbReference type="STRING" id="767519.SAMN05216559_2803"/>
<sequence length="217" mass="23519">MEPEHSNPDRSPASRSHHRHTRCPSETSSPHRLSKRALLGVVGGAVLAPLAGCASQEADVPEPVTMTQSDSCDVCGMVIPNHPGPTTEIFYADQRPSGHDNPARFDSTWEAFQYDFERQDRGWTRQVMYVTDYSAVDYELTDDGGDVLISTHPEADAFVDAESVTFVVGSEVKGAMGADLVAFSEESDATSFSDEHGGSLATLDEVTPETIESLRQA</sequence>
<dbReference type="PANTHER" id="PTHR41247">
    <property type="entry name" value="HTH-TYPE TRANSCRIPTIONAL REPRESSOR YCNK"/>
    <property type="match status" value="1"/>
</dbReference>
<dbReference type="AlphaFoldDB" id="A0A1I6LJV2"/>
<evidence type="ECO:0000313" key="3">
    <source>
        <dbReference type="Proteomes" id="UP000199062"/>
    </source>
</evidence>
<dbReference type="InterPro" id="IPR008719">
    <property type="entry name" value="N2O_reductase_NosL"/>
</dbReference>
<dbReference type="OrthoDB" id="162738at2157"/>
<accession>A0A1I6LJV2</accession>
<keyword evidence="3" id="KW-1185">Reference proteome</keyword>
<dbReference type="Pfam" id="PF05573">
    <property type="entry name" value="NosL"/>
    <property type="match status" value="1"/>
</dbReference>
<dbReference type="Gene3D" id="3.30.70.2050">
    <property type="match status" value="1"/>
</dbReference>
<evidence type="ECO:0000256" key="1">
    <source>
        <dbReference type="SAM" id="MobiDB-lite"/>
    </source>
</evidence>
<feature type="region of interest" description="Disordered" evidence="1">
    <location>
        <begin position="187"/>
        <end position="217"/>
    </location>
</feature>
<feature type="region of interest" description="Disordered" evidence="1">
    <location>
        <begin position="1"/>
        <end position="32"/>
    </location>
</feature>
<proteinExistence type="predicted"/>
<dbReference type="Proteomes" id="UP000199062">
    <property type="component" value="Unassembled WGS sequence"/>
</dbReference>
<gene>
    <name evidence="2" type="ORF">SAMN05216559_2803</name>
</gene>
<dbReference type="SUPFAM" id="SSF160387">
    <property type="entry name" value="NosL/MerB-like"/>
    <property type="match status" value="1"/>
</dbReference>
<dbReference type="EMBL" id="FOZK01000002">
    <property type="protein sequence ID" value="SFS03570.1"/>
    <property type="molecule type" value="Genomic_DNA"/>
</dbReference>
<organism evidence="2 3">
    <name type="scientific">Halomicrobium zhouii</name>
    <dbReference type="NCBI Taxonomy" id="767519"/>
    <lineage>
        <taxon>Archaea</taxon>
        <taxon>Methanobacteriati</taxon>
        <taxon>Methanobacteriota</taxon>
        <taxon>Stenosarchaea group</taxon>
        <taxon>Halobacteria</taxon>
        <taxon>Halobacteriales</taxon>
        <taxon>Haloarculaceae</taxon>
        <taxon>Halomicrobium</taxon>
    </lineage>
</organism>
<name>A0A1I6LJV2_9EURY</name>
<evidence type="ECO:0000313" key="2">
    <source>
        <dbReference type="EMBL" id="SFS03570.1"/>
    </source>
</evidence>
<protein>
    <submittedName>
        <fullName evidence="2">Nitrous oxide reductase accessory protein NosL</fullName>
    </submittedName>
</protein>
<reference evidence="2 3" key="1">
    <citation type="submission" date="2016-10" db="EMBL/GenBank/DDBJ databases">
        <authorList>
            <person name="de Groot N.N."/>
        </authorList>
    </citation>
    <scope>NUCLEOTIDE SEQUENCE [LARGE SCALE GENOMIC DNA]</scope>
    <source>
        <strain evidence="2 3">CGMCC 1.10457</strain>
    </source>
</reference>